<evidence type="ECO:0000256" key="9">
    <source>
        <dbReference type="SAM" id="Phobius"/>
    </source>
</evidence>
<gene>
    <name evidence="13" type="ORF">ETX26_12380</name>
</gene>
<keyword evidence="3" id="KW-0547">Nucleotide-binding</keyword>
<keyword evidence="7 9" id="KW-0472">Membrane</keyword>
<evidence type="ECO:0000256" key="3">
    <source>
        <dbReference type="ARBA" id="ARBA00022741"/>
    </source>
</evidence>
<dbReference type="Gene3D" id="3.40.50.300">
    <property type="entry name" value="P-loop containing nucleotide triphosphate hydrolases"/>
    <property type="match status" value="1"/>
</dbReference>
<dbReference type="EMBL" id="SDPV01000002">
    <property type="protein sequence ID" value="RXZ64666.1"/>
    <property type="molecule type" value="Genomic_DNA"/>
</dbReference>
<dbReference type="SUPFAM" id="SSF52540">
    <property type="entry name" value="P-loop containing nucleoside triphosphate hydrolases"/>
    <property type="match status" value="1"/>
</dbReference>
<dbReference type="InterPro" id="IPR011527">
    <property type="entry name" value="ABC1_TM_dom"/>
</dbReference>
<protein>
    <submittedName>
        <fullName evidence="13">Type I secretion system permease/ATPase</fullName>
    </submittedName>
</protein>
<comment type="subcellular location">
    <subcellularLocation>
        <location evidence="1">Cell membrane</location>
        <topology evidence="1">Multi-pass membrane protein</topology>
    </subcellularLocation>
</comment>
<keyword evidence="5" id="KW-0067">ATP-binding</keyword>
<evidence type="ECO:0000313" key="13">
    <source>
        <dbReference type="EMBL" id="RXZ64666.1"/>
    </source>
</evidence>
<dbReference type="Gene3D" id="1.20.1560.10">
    <property type="entry name" value="ABC transporter type 1, transmembrane domain"/>
    <property type="match status" value="1"/>
</dbReference>
<dbReference type="GO" id="GO:0016887">
    <property type="term" value="F:ATP hydrolysis activity"/>
    <property type="evidence" value="ECO:0007669"/>
    <property type="project" value="InterPro"/>
</dbReference>
<comment type="caution">
    <text evidence="13">The sequence shown here is derived from an EMBL/GenBank/DDBJ whole genome shotgun (WGS) entry which is preliminary data.</text>
</comment>
<feature type="region of interest" description="Disordered" evidence="8">
    <location>
        <begin position="1"/>
        <end position="26"/>
    </location>
</feature>
<dbReference type="PROSITE" id="PS50929">
    <property type="entry name" value="ABC_TM1F"/>
    <property type="match status" value="1"/>
</dbReference>
<dbReference type="InterPro" id="IPR005074">
    <property type="entry name" value="Peptidase_C39"/>
</dbReference>
<dbReference type="Proteomes" id="UP000293623">
    <property type="component" value="Unassembled WGS sequence"/>
</dbReference>
<dbReference type="NCBIfam" id="TIGR03375">
    <property type="entry name" value="type_I_sec_LssB"/>
    <property type="match status" value="1"/>
</dbReference>
<dbReference type="Pfam" id="PF00005">
    <property type="entry name" value="ABC_tran"/>
    <property type="match status" value="1"/>
</dbReference>
<keyword evidence="14" id="KW-1185">Reference proteome</keyword>
<dbReference type="GO" id="GO:0005524">
    <property type="term" value="F:ATP binding"/>
    <property type="evidence" value="ECO:0007669"/>
    <property type="project" value="UniProtKB-KW"/>
</dbReference>
<feature type="transmembrane region" description="Helical" evidence="9">
    <location>
        <begin position="225"/>
        <end position="243"/>
    </location>
</feature>
<dbReference type="GO" id="GO:0005886">
    <property type="term" value="C:plasma membrane"/>
    <property type="evidence" value="ECO:0007669"/>
    <property type="project" value="UniProtKB-SubCell"/>
</dbReference>
<evidence type="ECO:0000256" key="5">
    <source>
        <dbReference type="ARBA" id="ARBA00022840"/>
    </source>
</evidence>
<feature type="compositionally biased region" description="Basic residues" evidence="8">
    <location>
        <begin position="10"/>
        <end position="19"/>
    </location>
</feature>
<keyword evidence="2 9" id="KW-0812">Transmembrane</keyword>
<evidence type="ECO:0000313" key="14">
    <source>
        <dbReference type="Proteomes" id="UP000293623"/>
    </source>
</evidence>
<dbReference type="GO" id="GO:0008233">
    <property type="term" value="F:peptidase activity"/>
    <property type="evidence" value="ECO:0007669"/>
    <property type="project" value="InterPro"/>
</dbReference>
<evidence type="ECO:0000256" key="1">
    <source>
        <dbReference type="ARBA" id="ARBA00004651"/>
    </source>
</evidence>
<name>A0A4V1QW24_9SPHN</name>
<evidence type="ECO:0000256" key="2">
    <source>
        <dbReference type="ARBA" id="ARBA00022692"/>
    </source>
</evidence>
<dbReference type="PANTHER" id="PTHR43394">
    <property type="entry name" value="ATP-DEPENDENT PERMEASE MDL1, MITOCHONDRIAL"/>
    <property type="match status" value="1"/>
</dbReference>
<dbReference type="InterPro" id="IPR036640">
    <property type="entry name" value="ABC1_TM_sf"/>
</dbReference>
<accession>A0A4V1QW24</accession>
<dbReference type="GO" id="GO:0006508">
    <property type="term" value="P:proteolysis"/>
    <property type="evidence" value="ECO:0007669"/>
    <property type="project" value="InterPro"/>
</dbReference>
<dbReference type="SUPFAM" id="SSF90123">
    <property type="entry name" value="ABC transporter transmembrane region"/>
    <property type="match status" value="1"/>
</dbReference>
<keyword evidence="6 9" id="KW-1133">Transmembrane helix</keyword>
<keyword evidence="4" id="KW-0378">Hydrolase</keyword>
<dbReference type="Gene3D" id="3.90.70.10">
    <property type="entry name" value="Cysteine proteinases"/>
    <property type="match status" value="1"/>
</dbReference>
<reference evidence="13 14" key="1">
    <citation type="submission" date="2019-01" db="EMBL/GenBank/DDBJ databases">
        <title>Altererythrobacter rhizovicinus sp. nov., isolated from the rhizosphere soil of Haloxylon ammodendron.</title>
        <authorList>
            <person name="Li H.-P."/>
            <person name="Gou J.-Y."/>
            <person name="Yao D."/>
            <person name="Han Q.-Q."/>
            <person name="Shao K.-Z."/>
            <person name="Zhao Q."/>
            <person name="Zhang J.-L."/>
        </authorList>
    </citation>
    <scope>NUCLEOTIDE SEQUENCE [LARGE SCALE GENOMIC DNA]</scope>
    <source>
        <strain evidence="13 14">AY-3R</strain>
    </source>
</reference>
<dbReference type="Pfam" id="PF00664">
    <property type="entry name" value="ABC_membrane"/>
    <property type="match status" value="1"/>
</dbReference>
<proteinExistence type="predicted"/>
<dbReference type="AlphaFoldDB" id="A0A4V1QW24"/>
<evidence type="ECO:0000256" key="7">
    <source>
        <dbReference type="ARBA" id="ARBA00023136"/>
    </source>
</evidence>
<dbReference type="CDD" id="cd18587">
    <property type="entry name" value="ABC_6TM_LapB_like"/>
    <property type="match status" value="1"/>
</dbReference>
<evidence type="ECO:0000259" key="11">
    <source>
        <dbReference type="PROSITE" id="PS50929"/>
    </source>
</evidence>
<sequence>MPGHLGNRARGLRARRNRDRRNGSVTVQAAPDADFRAQAWIDAFQQVARQYGLPVSTETARLSDRWLHEKSEKERIRALARHAGLQVHFADPGSLALTSWRLPIIARMRGGDLAVITAVGASGEVSLAVAGEAGLQQRMELAELVEASESFVVPRPAGAIPDARVDTYIRPYEEHWLRRILLKDRRSYASVIVASLVTNSLALAGVLFSMQVYDRVVPAESFPTLYVLFIGVLLAIGFSFLLTKLRTNIIDVLGRRADLRISDRVFGHALRVRNSHRPASTGTFIAQLRDLEQVRELLTSTTVAAIADIPFFILFLAVFWFIAGPLALVPLGAMLLLLVPGWLAQRKLRAHATEAMRESSLRNAMLVEAIQRIEDVKTLQAEDPLQQRWNHFNAVAGEAQLKLRSLTNGLTAWAQNVQNAVYATIVFCGAPMVIAGDMTTGALVGASILGSRMMAPISQVTQVLNRLQQAKVGIQGVDQIMALPVDNPEHGQRLQVPAIRGDFALRSAVFTYGDANAPPALSVAEFDIAAGEKIALLGRNGAGKSTLLQGLSGLLSPISGEVMVDDLALHQIDPADVRRDIGLLSQNSRLFHGTLRDNLTMGAPNASDQDIAAMLEMVGADDFVRRTQAGLDYTIQEGGVGLSGGQTQALLLARLLLRESSVVLLDEPTASMDEAAERHFIQRFGEWSKDRTVVIATHRMRVLELVDRIVVIHNGRVKLDQPKQAALLTMQGKGKAA</sequence>
<dbReference type="GO" id="GO:0015421">
    <property type="term" value="F:ABC-type oligopeptide transporter activity"/>
    <property type="evidence" value="ECO:0007669"/>
    <property type="project" value="TreeGrafter"/>
</dbReference>
<evidence type="ECO:0000256" key="4">
    <source>
        <dbReference type="ARBA" id="ARBA00022801"/>
    </source>
</evidence>
<evidence type="ECO:0000259" key="12">
    <source>
        <dbReference type="PROSITE" id="PS50990"/>
    </source>
</evidence>
<dbReference type="InterPro" id="IPR003439">
    <property type="entry name" value="ABC_transporter-like_ATP-bd"/>
</dbReference>
<dbReference type="OrthoDB" id="5288711at2"/>
<dbReference type="PANTHER" id="PTHR43394:SF1">
    <property type="entry name" value="ATP-BINDING CASSETTE SUB-FAMILY B MEMBER 10, MITOCHONDRIAL"/>
    <property type="match status" value="1"/>
</dbReference>
<dbReference type="PROSITE" id="PS50990">
    <property type="entry name" value="PEPTIDASE_C39"/>
    <property type="match status" value="1"/>
</dbReference>
<evidence type="ECO:0000256" key="8">
    <source>
        <dbReference type="SAM" id="MobiDB-lite"/>
    </source>
</evidence>
<feature type="domain" description="ABC transporter" evidence="10">
    <location>
        <begin position="505"/>
        <end position="737"/>
    </location>
</feature>
<evidence type="ECO:0000259" key="10">
    <source>
        <dbReference type="PROSITE" id="PS50893"/>
    </source>
</evidence>
<dbReference type="InterPro" id="IPR017750">
    <property type="entry name" value="ATPase_T1SS"/>
</dbReference>
<dbReference type="PROSITE" id="PS50893">
    <property type="entry name" value="ABC_TRANSPORTER_2"/>
    <property type="match status" value="1"/>
</dbReference>
<dbReference type="InterPro" id="IPR003593">
    <property type="entry name" value="AAA+_ATPase"/>
</dbReference>
<feature type="transmembrane region" description="Helical" evidence="9">
    <location>
        <begin position="188"/>
        <end position="213"/>
    </location>
</feature>
<dbReference type="SMART" id="SM00382">
    <property type="entry name" value="AAA"/>
    <property type="match status" value="1"/>
</dbReference>
<dbReference type="InterPro" id="IPR039421">
    <property type="entry name" value="Type_1_exporter"/>
</dbReference>
<organism evidence="13 14">
    <name type="scientific">Pelagerythrobacter rhizovicinus</name>
    <dbReference type="NCBI Taxonomy" id="2268576"/>
    <lineage>
        <taxon>Bacteria</taxon>
        <taxon>Pseudomonadati</taxon>
        <taxon>Pseudomonadota</taxon>
        <taxon>Alphaproteobacteria</taxon>
        <taxon>Sphingomonadales</taxon>
        <taxon>Erythrobacteraceae</taxon>
        <taxon>Pelagerythrobacter</taxon>
    </lineage>
</organism>
<evidence type="ECO:0000256" key="6">
    <source>
        <dbReference type="ARBA" id="ARBA00022989"/>
    </source>
</evidence>
<feature type="domain" description="Peptidase C39" evidence="12">
    <location>
        <begin position="28"/>
        <end position="155"/>
    </location>
</feature>
<feature type="domain" description="ABC transmembrane type-1" evidence="11">
    <location>
        <begin position="191"/>
        <end position="469"/>
    </location>
</feature>
<dbReference type="InterPro" id="IPR027417">
    <property type="entry name" value="P-loop_NTPase"/>
</dbReference>